<sequence>MRNPLCLLGCLTLIKSAVPSIVEGTNPGIIARLNPAGIDYVKQHASSFLGNAMQSFRVPDIDTPFGFAFTDLSIESLDEGDLSLNLESPNTVVLEMDDAAITIMSKANFIGVKLEGIDFFGIFHLERGLEGQPQINLQNCSSAVDKLSLKSGEKELAEINSGILSLVDGSVTDFLEMNICSYVQEAFVRWNTNVKANIPFILETSLFLELVRPVEVDAASFTEYFSGRITPSNNLTISYPFSAQPTLALAPFSRMFQMSVSDYVINTFLNSLSEKDFFTWTLTDKEVSMKLGFSVESVAFLFPKLIPYVGKEKLFSVTCNTPLAEIVSGELQASASCKELVKAVEDDFSEATLVSMEVDVQASGKITLEQQTLSAYVTDMSVQLKSSSGIEEPVVKIISQFLKTDYLLPFVNDFVGSYELPEYVANILTNISLQLKENSVELLTDFDVSSLSYV</sequence>
<evidence type="ECO:0000313" key="6">
    <source>
        <dbReference type="EMBL" id="CAK8678698.1"/>
    </source>
</evidence>
<dbReference type="Pfam" id="PF01273">
    <property type="entry name" value="LBP_BPI_CETP"/>
    <property type="match status" value="1"/>
</dbReference>
<dbReference type="Gene3D" id="3.15.20.10">
    <property type="entry name" value="Bactericidal permeability-increasing protein, domain 2"/>
    <property type="match status" value="1"/>
</dbReference>
<name>A0ABP0FG87_CLALP</name>
<dbReference type="InterPro" id="IPR032942">
    <property type="entry name" value="BPI/LBP/Plunc"/>
</dbReference>
<feature type="signal peptide" evidence="3">
    <location>
        <begin position="1"/>
        <end position="19"/>
    </location>
</feature>
<evidence type="ECO:0008006" key="8">
    <source>
        <dbReference type="Google" id="ProtNLM"/>
    </source>
</evidence>
<accession>A0ABP0FG87</accession>
<dbReference type="EMBL" id="CAWYQH010000057">
    <property type="protein sequence ID" value="CAK8678698.1"/>
    <property type="molecule type" value="Genomic_DNA"/>
</dbReference>
<evidence type="ECO:0000256" key="1">
    <source>
        <dbReference type="ARBA" id="ARBA00007292"/>
    </source>
</evidence>
<evidence type="ECO:0000313" key="7">
    <source>
        <dbReference type="Proteomes" id="UP001642483"/>
    </source>
</evidence>
<dbReference type="PANTHER" id="PTHR10504">
    <property type="entry name" value="BACTERICIDAL PERMEABILITY-INCREASING BPI PROTEIN-RELATED"/>
    <property type="match status" value="1"/>
</dbReference>
<proteinExistence type="inferred from homology"/>
<keyword evidence="3" id="KW-0732">Signal</keyword>
<evidence type="ECO:0000256" key="2">
    <source>
        <dbReference type="ARBA" id="ARBA00023157"/>
    </source>
</evidence>
<dbReference type="InterPro" id="IPR017943">
    <property type="entry name" value="Bactericidal_perm-incr_a/b_dom"/>
</dbReference>
<dbReference type="PANTHER" id="PTHR10504:SF131">
    <property type="entry name" value="BPI2 DOMAIN-CONTAINING PROTEIN"/>
    <property type="match status" value="1"/>
</dbReference>
<evidence type="ECO:0000259" key="5">
    <source>
        <dbReference type="Pfam" id="PF02886"/>
    </source>
</evidence>
<dbReference type="SUPFAM" id="SSF55394">
    <property type="entry name" value="Bactericidal permeability-increasing protein, BPI"/>
    <property type="match status" value="2"/>
</dbReference>
<organism evidence="6 7">
    <name type="scientific">Clavelina lepadiformis</name>
    <name type="common">Light-bulb sea squirt</name>
    <name type="synonym">Ascidia lepadiformis</name>
    <dbReference type="NCBI Taxonomy" id="159417"/>
    <lineage>
        <taxon>Eukaryota</taxon>
        <taxon>Metazoa</taxon>
        <taxon>Chordata</taxon>
        <taxon>Tunicata</taxon>
        <taxon>Ascidiacea</taxon>
        <taxon>Aplousobranchia</taxon>
        <taxon>Clavelinidae</taxon>
        <taxon>Clavelina</taxon>
    </lineage>
</organism>
<feature type="domain" description="Lipid-binding serum glycoprotein C-terminal" evidence="5">
    <location>
        <begin position="242"/>
        <end position="446"/>
    </location>
</feature>
<dbReference type="Gene3D" id="3.15.10.10">
    <property type="entry name" value="Bactericidal permeability-increasing protein, domain 1"/>
    <property type="match status" value="1"/>
</dbReference>
<dbReference type="InterPro" id="IPR001124">
    <property type="entry name" value="Lipid-bd_serum_glycop_C"/>
</dbReference>
<dbReference type="Proteomes" id="UP001642483">
    <property type="component" value="Unassembled WGS sequence"/>
</dbReference>
<comment type="caution">
    <text evidence="6">The sequence shown here is derived from an EMBL/GenBank/DDBJ whole genome shotgun (WGS) entry which is preliminary data.</text>
</comment>
<protein>
    <recommendedName>
        <fullName evidence="8">Lipid-binding serum glycoprotein C-terminal domain-containing protein</fullName>
    </recommendedName>
</protein>
<feature type="domain" description="Lipid-binding serum glycoprotein N-terminal" evidence="4">
    <location>
        <begin position="37"/>
        <end position="185"/>
    </location>
</feature>
<evidence type="ECO:0000256" key="3">
    <source>
        <dbReference type="SAM" id="SignalP"/>
    </source>
</evidence>
<keyword evidence="7" id="KW-1185">Reference proteome</keyword>
<gene>
    <name evidence="6" type="ORF">CVLEPA_LOCUS8598</name>
</gene>
<reference evidence="6 7" key="1">
    <citation type="submission" date="2024-02" db="EMBL/GenBank/DDBJ databases">
        <authorList>
            <person name="Daric V."/>
            <person name="Darras S."/>
        </authorList>
    </citation>
    <scope>NUCLEOTIDE SEQUENCE [LARGE SCALE GENOMIC DNA]</scope>
</reference>
<dbReference type="InterPro" id="IPR017942">
    <property type="entry name" value="Lipid-bd_serum_glycop_N"/>
</dbReference>
<keyword evidence="2" id="KW-1015">Disulfide bond</keyword>
<dbReference type="Pfam" id="PF02886">
    <property type="entry name" value="LBP_BPI_CETP_C"/>
    <property type="match status" value="1"/>
</dbReference>
<feature type="chain" id="PRO_5045551731" description="Lipid-binding serum glycoprotein C-terminal domain-containing protein" evidence="3">
    <location>
        <begin position="20"/>
        <end position="454"/>
    </location>
</feature>
<comment type="similarity">
    <text evidence="1">Belongs to the BPI/LBP/Plunc superfamily. BPI/LBP family.</text>
</comment>
<evidence type="ECO:0000259" key="4">
    <source>
        <dbReference type="Pfam" id="PF01273"/>
    </source>
</evidence>